<dbReference type="EMBL" id="LAZR01055431">
    <property type="protein sequence ID" value="KKK76379.1"/>
    <property type="molecule type" value="Genomic_DNA"/>
</dbReference>
<evidence type="ECO:0000259" key="13">
    <source>
        <dbReference type="PROSITE" id="PS51975"/>
    </source>
</evidence>
<keyword evidence="8" id="KW-0540">Nuclease</keyword>
<dbReference type="CDD" id="cd07182">
    <property type="entry name" value="RNase_HII_bacteria_HII_like"/>
    <property type="match status" value="1"/>
</dbReference>
<reference evidence="14" key="1">
    <citation type="journal article" date="2015" name="Nature">
        <title>Complex archaea that bridge the gap between prokaryotes and eukaryotes.</title>
        <authorList>
            <person name="Spang A."/>
            <person name="Saw J.H."/>
            <person name="Jorgensen S.L."/>
            <person name="Zaremba-Niedzwiedzka K."/>
            <person name="Martijn J."/>
            <person name="Lind A.E."/>
            <person name="van Eijk R."/>
            <person name="Schleper C."/>
            <person name="Guy L."/>
            <person name="Ettema T.J."/>
        </authorList>
    </citation>
    <scope>NUCLEOTIDE SEQUENCE</scope>
</reference>
<organism evidence="14">
    <name type="scientific">marine sediment metagenome</name>
    <dbReference type="NCBI Taxonomy" id="412755"/>
    <lineage>
        <taxon>unclassified sequences</taxon>
        <taxon>metagenomes</taxon>
        <taxon>ecological metagenomes</taxon>
    </lineage>
</organism>
<comment type="function">
    <text evidence="2">Endonuclease that specifically degrades the RNA of RNA-DNA hybrids.</text>
</comment>
<comment type="caution">
    <text evidence="14">The sequence shown here is derived from an EMBL/GenBank/DDBJ whole genome shotgun (WGS) entry which is preliminary data.</text>
</comment>
<sequence length="222" mass="24571">MNKPDLTLENHLWQEGFRVIGCDEAGRGTWAGSLWVGVVTLREDDLLIVSEMLDSYNLNDSKKMTPKQRARVYRVVLETGIPYAVADATAGEIDAMGIEAAFVLALNRAGSGLMAKQQDRYAKIALLIDGRRYKDLKIRDVSLSEAIDFEVVAEDKLDQTSATVALASVVAKVHQSITMLGLNQIFPEYGFEKHAGYPTKAHREAVQKHGLSVVHRTTWNVA</sequence>
<name>A0A0F9AD47_9ZZZZ</name>
<gene>
    <name evidence="14" type="ORF">LCGC14_2864230</name>
</gene>
<dbReference type="InterPro" id="IPR012337">
    <property type="entry name" value="RNaseH-like_sf"/>
</dbReference>
<dbReference type="GO" id="GO:0004523">
    <property type="term" value="F:RNA-DNA hybrid ribonuclease activity"/>
    <property type="evidence" value="ECO:0007669"/>
    <property type="project" value="UniProtKB-EC"/>
</dbReference>
<proteinExistence type="inferred from homology"/>
<feature type="domain" description="RNase H type-2" evidence="13">
    <location>
        <begin position="17"/>
        <end position="222"/>
    </location>
</feature>
<dbReference type="InterPro" id="IPR024567">
    <property type="entry name" value="RNase_HII/HIII_dom"/>
</dbReference>
<dbReference type="GO" id="GO:0003723">
    <property type="term" value="F:RNA binding"/>
    <property type="evidence" value="ECO:0007669"/>
    <property type="project" value="InterPro"/>
</dbReference>
<dbReference type="PANTHER" id="PTHR10954">
    <property type="entry name" value="RIBONUCLEASE H2 SUBUNIT A"/>
    <property type="match status" value="1"/>
</dbReference>
<keyword evidence="10" id="KW-0255">Endonuclease</keyword>
<evidence type="ECO:0000256" key="8">
    <source>
        <dbReference type="ARBA" id="ARBA00022722"/>
    </source>
</evidence>
<dbReference type="InterPro" id="IPR001352">
    <property type="entry name" value="RNase_HII/HIII"/>
</dbReference>
<dbReference type="Gene3D" id="3.30.420.10">
    <property type="entry name" value="Ribonuclease H-like superfamily/Ribonuclease H"/>
    <property type="match status" value="1"/>
</dbReference>
<evidence type="ECO:0000256" key="2">
    <source>
        <dbReference type="ARBA" id="ARBA00004065"/>
    </source>
</evidence>
<evidence type="ECO:0000256" key="3">
    <source>
        <dbReference type="ARBA" id="ARBA00004496"/>
    </source>
</evidence>
<dbReference type="SUPFAM" id="SSF53098">
    <property type="entry name" value="Ribonuclease H-like"/>
    <property type="match status" value="1"/>
</dbReference>
<keyword evidence="11" id="KW-0378">Hydrolase</keyword>
<evidence type="ECO:0000256" key="11">
    <source>
        <dbReference type="ARBA" id="ARBA00022801"/>
    </source>
</evidence>
<protein>
    <recommendedName>
        <fullName evidence="6">Ribonuclease HII</fullName>
        <ecNumber evidence="5">3.1.26.4</ecNumber>
    </recommendedName>
</protein>
<dbReference type="EC" id="3.1.26.4" evidence="5"/>
<dbReference type="Pfam" id="PF01351">
    <property type="entry name" value="RNase_HII"/>
    <property type="match status" value="1"/>
</dbReference>
<dbReference type="GO" id="GO:0005737">
    <property type="term" value="C:cytoplasm"/>
    <property type="evidence" value="ECO:0007669"/>
    <property type="project" value="UniProtKB-SubCell"/>
</dbReference>
<comment type="subcellular location">
    <subcellularLocation>
        <location evidence="3">Cytoplasm</location>
    </subcellularLocation>
</comment>
<dbReference type="GO" id="GO:0032299">
    <property type="term" value="C:ribonuclease H2 complex"/>
    <property type="evidence" value="ECO:0007669"/>
    <property type="project" value="TreeGrafter"/>
</dbReference>
<dbReference type="GO" id="GO:0006298">
    <property type="term" value="P:mismatch repair"/>
    <property type="evidence" value="ECO:0007669"/>
    <property type="project" value="TreeGrafter"/>
</dbReference>
<dbReference type="PANTHER" id="PTHR10954:SF23">
    <property type="entry name" value="RIBONUCLEASE"/>
    <property type="match status" value="1"/>
</dbReference>
<evidence type="ECO:0000256" key="10">
    <source>
        <dbReference type="ARBA" id="ARBA00022759"/>
    </source>
</evidence>
<dbReference type="GO" id="GO:0043137">
    <property type="term" value="P:DNA replication, removal of RNA primer"/>
    <property type="evidence" value="ECO:0007669"/>
    <property type="project" value="TreeGrafter"/>
</dbReference>
<dbReference type="PROSITE" id="PS51975">
    <property type="entry name" value="RNASE_H_2"/>
    <property type="match status" value="1"/>
</dbReference>
<dbReference type="AlphaFoldDB" id="A0A0F9AD47"/>
<dbReference type="InterPro" id="IPR022898">
    <property type="entry name" value="RNase_HII"/>
</dbReference>
<comment type="catalytic activity">
    <reaction evidence="1">
        <text>Endonucleolytic cleavage to 5'-phosphomonoester.</text>
        <dbReference type="EC" id="3.1.26.4"/>
    </reaction>
</comment>
<comment type="similarity">
    <text evidence="4">Belongs to the RNase HII family.</text>
</comment>
<evidence type="ECO:0000313" key="14">
    <source>
        <dbReference type="EMBL" id="KKK76379.1"/>
    </source>
</evidence>
<keyword evidence="9" id="KW-0479">Metal-binding</keyword>
<evidence type="ECO:0000256" key="9">
    <source>
        <dbReference type="ARBA" id="ARBA00022723"/>
    </source>
</evidence>
<keyword evidence="12" id="KW-0464">Manganese</keyword>
<accession>A0A0F9AD47</accession>
<evidence type="ECO:0000256" key="1">
    <source>
        <dbReference type="ARBA" id="ARBA00000077"/>
    </source>
</evidence>
<evidence type="ECO:0000256" key="6">
    <source>
        <dbReference type="ARBA" id="ARBA00019179"/>
    </source>
</evidence>
<dbReference type="GO" id="GO:0046872">
    <property type="term" value="F:metal ion binding"/>
    <property type="evidence" value="ECO:0007669"/>
    <property type="project" value="UniProtKB-KW"/>
</dbReference>
<evidence type="ECO:0000256" key="5">
    <source>
        <dbReference type="ARBA" id="ARBA00012180"/>
    </source>
</evidence>
<evidence type="ECO:0000256" key="7">
    <source>
        <dbReference type="ARBA" id="ARBA00022490"/>
    </source>
</evidence>
<evidence type="ECO:0000256" key="12">
    <source>
        <dbReference type="ARBA" id="ARBA00023211"/>
    </source>
</evidence>
<dbReference type="InterPro" id="IPR036397">
    <property type="entry name" value="RNaseH_sf"/>
</dbReference>
<evidence type="ECO:0000256" key="4">
    <source>
        <dbReference type="ARBA" id="ARBA00007383"/>
    </source>
</evidence>
<keyword evidence="7" id="KW-0963">Cytoplasm</keyword>